<sequence>MDVVDKVSFVNKISMLLKATSDDDNPIPGYLYDDVNKISYESPGYCISLLEFLVSQLEKRSYHTKLKVLKLMTYVVEKGHQDFRQGLRRQATGIKEATKFSGPPDPLHGNVPYLMVRQTAQSLSEILFDAERKMESQTDQKKYSSNSASTGMGNIQGKGKMEGFGNSPQHQPKTTGQLLRDSLGNFLDKLTESPQSNQTFLTDAHKLSNNFAPVKLDQKTEIDMLAQNFTDSLPCVTVPHVPGKAGGGWDDDVQSLRLSSSHISANKDHLSSTEFVDDRPDSEEYSLPDWSEEDQLVSELIQNPRQIPSRTDLETFNTKCSCLNCDKILELINHHLQTDAPKHSQLMCLFMLEWLCRTDFVNLNLMASLSKDNLLNIYNSISSNDNLNADPTNEMLIKSKTRKIIRTLEKLTSYKNILPLNQMSDKLTPNDSDPLKETTFSINLSQVTLPNIYSEEAEKENMLEGSMSKSVFDFIRMEEEKFEAEKSAKTNPEAMSPSGTKQYSPHSPSLSLYSRIDPELSDASSQPSAGSEFSLLNEDSLETNEN</sequence>
<dbReference type="PANTHER" id="PTHR21514">
    <property type="entry name" value="AP-4 COMPLEX ACCESSORY SUBUNIT TEPSIN"/>
    <property type="match status" value="1"/>
</dbReference>
<dbReference type="Gene3D" id="1.25.40.90">
    <property type="match status" value="1"/>
</dbReference>
<evidence type="ECO:0000256" key="4">
    <source>
        <dbReference type="ARBA" id="ARBA00023329"/>
    </source>
</evidence>
<keyword evidence="8" id="KW-1185">Reference proteome</keyword>
<organism evidence="7 8">
    <name type="scientific">Acanthosepion pharaonis</name>
    <name type="common">Pharaoh cuttlefish</name>
    <name type="synonym">Sepia pharaonis</name>
    <dbReference type="NCBI Taxonomy" id="158019"/>
    <lineage>
        <taxon>Eukaryota</taxon>
        <taxon>Metazoa</taxon>
        <taxon>Spiralia</taxon>
        <taxon>Lophotrochozoa</taxon>
        <taxon>Mollusca</taxon>
        <taxon>Cephalopoda</taxon>
        <taxon>Coleoidea</taxon>
        <taxon>Decapodiformes</taxon>
        <taxon>Sepiida</taxon>
        <taxon>Sepiina</taxon>
        <taxon>Sepiidae</taxon>
        <taxon>Acanthosepion</taxon>
    </lineage>
</organism>
<keyword evidence="4" id="KW-0968">Cytoplasmic vesicle</keyword>
<protein>
    <submittedName>
        <fullName evidence="7">AP-4 complex accessory subunit Tepsin</fullName>
    </submittedName>
</protein>
<proteinExistence type="predicted"/>
<dbReference type="GO" id="GO:0031410">
    <property type="term" value="C:cytoplasmic vesicle"/>
    <property type="evidence" value="ECO:0007669"/>
    <property type="project" value="UniProtKB-SubCell"/>
</dbReference>
<comment type="caution">
    <text evidence="7">The sequence shown here is derived from an EMBL/GenBank/DDBJ whole genome shotgun (WGS) entry which is preliminary data.</text>
</comment>
<evidence type="ECO:0000313" key="7">
    <source>
        <dbReference type="EMBL" id="CAE1248523.1"/>
    </source>
</evidence>
<dbReference type="Pfam" id="PF01417">
    <property type="entry name" value="ENTH"/>
    <property type="match status" value="1"/>
</dbReference>
<evidence type="ECO:0000256" key="5">
    <source>
        <dbReference type="SAM" id="MobiDB-lite"/>
    </source>
</evidence>
<evidence type="ECO:0000256" key="3">
    <source>
        <dbReference type="ARBA" id="ARBA00023034"/>
    </source>
</evidence>
<feature type="domain" description="ENTH" evidence="6">
    <location>
        <begin position="4"/>
        <end position="137"/>
    </location>
</feature>
<dbReference type="PANTHER" id="PTHR21514:SF0">
    <property type="entry name" value="AP-4 COMPLEX ACCESSORY SUBUNIT TEPSIN"/>
    <property type="match status" value="1"/>
</dbReference>
<reference evidence="7" key="1">
    <citation type="submission" date="2021-01" db="EMBL/GenBank/DDBJ databases">
        <authorList>
            <person name="Li R."/>
            <person name="Bekaert M."/>
        </authorList>
    </citation>
    <scope>NUCLEOTIDE SEQUENCE</scope>
    <source>
        <strain evidence="7">Farmed</strain>
    </source>
</reference>
<comment type="subcellular location">
    <subcellularLocation>
        <location evidence="1">Cytoplasmic vesicle</location>
    </subcellularLocation>
    <subcellularLocation>
        <location evidence="2">Golgi apparatus</location>
        <location evidence="2">trans-Golgi network</location>
    </subcellularLocation>
</comment>
<dbReference type="InterPro" id="IPR035802">
    <property type="entry name" value="ENTH/VHS_tepsin"/>
</dbReference>
<accession>A0A812BVI7</accession>
<gene>
    <name evidence="7" type="ORF">SPHA_26201</name>
</gene>
<dbReference type="InterPro" id="IPR039273">
    <property type="entry name" value="TEPSIN"/>
</dbReference>
<dbReference type="PROSITE" id="PS50942">
    <property type="entry name" value="ENTH"/>
    <property type="match status" value="1"/>
</dbReference>
<feature type="compositionally biased region" description="Low complexity" evidence="5">
    <location>
        <begin position="503"/>
        <end position="514"/>
    </location>
</feature>
<dbReference type="EMBL" id="CAHIKZ030001001">
    <property type="protein sequence ID" value="CAE1248523.1"/>
    <property type="molecule type" value="Genomic_DNA"/>
</dbReference>
<dbReference type="OrthoDB" id="118154at2759"/>
<dbReference type="Proteomes" id="UP000597762">
    <property type="component" value="Unassembled WGS sequence"/>
</dbReference>
<feature type="region of interest" description="Disordered" evidence="5">
    <location>
        <begin position="483"/>
        <end position="546"/>
    </location>
</feature>
<dbReference type="InterPro" id="IPR058028">
    <property type="entry name" value="Tepsin_VHS/ENTH-like"/>
</dbReference>
<evidence type="ECO:0000259" key="6">
    <source>
        <dbReference type="PROSITE" id="PS50942"/>
    </source>
</evidence>
<dbReference type="Pfam" id="PF25827">
    <property type="entry name" value="TVHS-like"/>
    <property type="match status" value="1"/>
</dbReference>
<dbReference type="InterPro" id="IPR008942">
    <property type="entry name" value="ENTH_VHS"/>
</dbReference>
<dbReference type="SUPFAM" id="SSF48464">
    <property type="entry name" value="ENTH/VHS domain"/>
    <property type="match status" value="1"/>
</dbReference>
<dbReference type="InterPro" id="IPR013809">
    <property type="entry name" value="ENTH"/>
</dbReference>
<keyword evidence="3" id="KW-0333">Golgi apparatus</keyword>
<evidence type="ECO:0000313" key="8">
    <source>
        <dbReference type="Proteomes" id="UP000597762"/>
    </source>
</evidence>
<dbReference type="AlphaFoldDB" id="A0A812BVI7"/>
<dbReference type="GO" id="GO:0032588">
    <property type="term" value="C:trans-Golgi network membrane"/>
    <property type="evidence" value="ECO:0007669"/>
    <property type="project" value="TreeGrafter"/>
</dbReference>
<name>A0A812BVI7_ACAPH</name>
<dbReference type="CDD" id="cd03572">
    <property type="entry name" value="ENTH_like_Tepsin"/>
    <property type="match status" value="1"/>
</dbReference>
<evidence type="ECO:0000256" key="2">
    <source>
        <dbReference type="ARBA" id="ARBA00004601"/>
    </source>
</evidence>
<evidence type="ECO:0000256" key="1">
    <source>
        <dbReference type="ARBA" id="ARBA00004541"/>
    </source>
</evidence>
<feature type="compositionally biased region" description="Polar residues" evidence="5">
    <location>
        <begin position="522"/>
        <end position="531"/>
    </location>
</feature>